<proteinExistence type="predicted"/>
<evidence type="ECO:0000256" key="1">
    <source>
        <dbReference type="SAM" id="SignalP"/>
    </source>
</evidence>
<gene>
    <name evidence="2" type="ORF">BO94DRAFT_587467</name>
</gene>
<dbReference type="AlphaFoldDB" id="A0A317WC96"/>
<dbReference type="RefSeq" id="XP_025465828.1">
    <property type="nucleotide sequence ID" value="XM_025615828.1"/>
</dbReference>
<evidence type="ECO:0000313" key="3">
    <source>
        <dbReference type="Proteomes" id="UP000246702"/>
    </source>
</evidence>
<dbReference type="EMBL" id="MSFK01000020">
    <property type="protein sequence ID" value="PWY81760.1"/>
    <property type="molecule type" value="Genomic_DNA"/>
</dbReference>
<organism evidence="2 3">
    <name type="scientific">Aspergillus sclerotioniger CBS 115572</name>
    <dbReference type="NCBI Taxonomy" id="1450535"/>
    <lineage>
        <taxon>Eukaryota</taxon>
        <taxon>Fungi</taxon>
        <taxon>Dikarya</taxon>
        <taxon>Ascomycota</taxon>
        <taxon>Pezizomycotina</taxon>
        <taxon>Eurotiomycetes</taxon>
        <taxon>Eurotiomycetidae</taxon>
        <taxon>Eurotiales</taxon>
        <taxon>Aspergillaceae</taxon>
        <taxon>Aspergillus</taxon>
        <taxon>Aspergillus subgen. Circumdati</taxon>
    </lineage>
</organism>
<accession>A0A317WC96</accession>
<feature type="signal peptide" evidence="1">
    <location>
        <begin position="1"/>
        <end position="19"/>
    </location>
</feature>
<sequence>MKPVHSILFLAVCAWLSLAAPTGSDALSERSDDTYSNNARAIQWVERQEEADGPDGDD</sequence>
<protein>
    <submittedName>
        <fullName evidence="2">Uncharacterized protein</fullName>
    </submittedName>
</protein>
<feature type="chain" id="PRO_5016286454" evidence="1">
    <location>
        <begin position="20"/>
        <end position="58"/>
    </location>
</feature>
<evidence type="ECO:0000313" key="2">
    <source>
        <dbReference type="EMBL" id="PWY81760.1"/>
    </source>
</evidence>
<comment type="caution">
    <text evidence="2">The sequence shown here is derived from an EMBL/GenBank/DDBJ whole genome shotgun (WGS) entry which is preliminary data.</text>
</comment>
<dbReference type="Proteomes" id="UP000246702">
    <property type="component" value="Unassembled WGS sequence"/>
</dbReference>
<keyword evidence="1" id="KW-0732">Signal</keyword>
<name>A0A317WC96_9EURO</name>
<dbReference type="GeneID" id="37117971"/>
<keyword evidence="3" id="KW-1185">Reference proteome</keyword>
<reference evidence="2 3" key="1">
    <citation type="submission" date="2016-12" db="EMBL/GenBank/DDBJ databases">
        <title>The genomes of Aspergillus section Nigri reveals drivers in fungal speciation.</title>
        <authorList>
            <consortium name="DOE Joint Genome Institute"/>
            <person name="Vesth T.C."/>
            <person name="Nybo J."/>
            <person name="Theobald S."/>
            <person name="Brandl J."/>
            <person name="Frisvad J.C."/>
            <person name="Nielsen K.F."/>
            <person name="Lyhne E.K."/>
            <person name="Kogle M.E."/>
            <person name="Kuo A."/>
            <person name="Riley R."/>
            <person name="Clum A."/>
            <person name="Nolan M."/>
            <person name="Lipzen A."/>
            <person name="Salamov A."/>
            <person name="Henrissat B."/>
            <person name="Wiebenga A."/>
            <person name="De Vries R.P."/>
            <person name="Grigoriev I.V."/>
            <person name="Mortensen U.H."/>
            <person name="Andersen M.R."/>
            <person name="Baker S.E."/>
        </authorList>
    </citation>
    <scope>NUCLEOTIDE SEQUENCE [LARGE SCALE GENOMIC DNA]</scope>
    <source>
        <strain evidence="2 3">CBS 115572</strain>
    </source>
</reference>